<evidence type="ECO:0000256" key="2">
    <source>
        <dbReference type="ARBA" id="ARBA00008180"/>
    </source>
</evidence>
<evidence type="ECO:0000256" key="6">
    <source>
        <dbReference type="SAM" id="Coils"/>
    </source>
</evidence>
<feature type="compositionally biased region" description="Low complexity" evidence="7">
    <location>
        <begin position="611"/>
        <end position="623"/>
    </location>
</feature>
<comment type="caution">
    <text evidence="10">The sequence shown here is derived from an EMBL/GenBank/DDBJ whole genome shotgun (WGS) entry which is preliminary data.</text>
</comment>
<dbReference type="InterPro" id="IPR048361">
    <property type="entry name" value="Vps52_C"/>
</dbReference>
<keyword evidence="4" id="KW-0653">Protein transport</keyword>
<dbReference type="OrthoDB" id="19482at2759"/>
<evidence type="ECO:0000259" key="8">
    <source>
        <dbReference type="Pfam" id="PF04129"/>
    </source>
</evidence>
<dbReference type="Pfam" id="PF04129">
    <property type="entry name" value="Vps52_CC"/>
    <property type="match status" value="1"/>
</dbReference>
<dbReference type="GO" id="GO:0032456">
    <property type="term" value="P:endocytic recycling"/>
    <property type="evidence" value="ECO:0007669"/>
    <property type="project" value="TreeGrafter"/>
</dbReference>
<dbReference type="Proteomes" id="UP000674318">
    <property type="component" value="Unassembled WGS sequence"/>
</dbReference>
<evidence type="ECO:0000256" key="3">
    <source>
        <dbReference type="ARBA" id="ARBA00022448"/>
    </source>
</evidence>
<evidence type="ECO:0000313" key="10">
    <source>
        <dbReference type="EMBL" id="KAG5501795.1"/>
    </source>
</evidence>
<dbReference type="GO" id="GO:0015031">
    <property type="term" value="P:protein transport"/>
    <property type="evidence" value="ECO:0007669"/>
    <property type="project" value="UniProtKB-KW"/>
</dbReference>
<evidence type="ECO:0000313" key="11">
    <source>
        <dbReference type="Proteomes" id="UP000674318"/>
    </source>
</evidence>
<evidence type="ECO:0000256" key="4">
    <source>
        <dbReference type="ARBA" id="ARBA00022927"/>
    </source>
</evidence>
<dbReference type="InterPro" id="IPR048319">
    <property type="entry name" value="Vps52_CC"/>
</dbReference>
<comment type="similarity">
    <text evidence="2">Belongs to the VPS52 family.</text>
</comment>
<evidence type="ECO:0000256" key="1">
    <source>
        <dbReference type="ARBA" id="ARBA00004601"/>
    </source>
</evidence>
<feature type="domain" description="Vps52 coiled-coil" evidence="8">
    <location>
        <begin position="58"/>
        <end position="260"/>
    </location>
</feature>
<dbReference type="Pfam" id="PF20655">
    <property type="entry name" value="Vps52_C"/>
    <property type="match status" value="1"/>
</dbReference>
<sequence>MDLKQSDLEDLATIDLDDSFVEANLSSSHQFDELTSRATLQDVCTDFVQSFLVEKGEWVSSLHTSLRECVTVLGEMETVLEKFIEQLDRIQSDIGEVRETLAKTSIELANTRVTERVLWTAISSLVVPPEAVQIVTQTNDGELGTLFQLTLRELLKYLNYRKETWQRHKPGAPEGRESAASPTSGNCARAQRHGRELPLSLTESRIYTELLSVLDSVTVFACIKARDFLSRKLKTLTKPNTNVCIQQENSLKQNTVFVHFLRSAPPLLRHIHVCGGTEETHQRALLPYRIARAIYNEFRQQYCFIMSSLYLHKVQGYILTLNAMEYNTEVNTSSDPAGRIFLSGLSAAQPGTPEIVYTLPSVTNMHHKGRTADGKLFQLGRRGEILARVFAPPLIPTLEKAAGRRHSYEETLRSVLHLLSDAVTHEYLFTFEFFAGDTSVYEEVFQPALQFVIDYVSEVVLLQSSGSVRQLLNQHPNTSINHRAKDDTYGLLILIRLCHEYRFYMKTVRKLACLDAFFDSLLVLLWPSFKRTFDTQLVALRCAQVSSLAAITAHMRSVAERIATVHPLVRNYSTLSCALLGIALGTALSEERLMMGETGKKKSEQRWRRPSSSSSSSSAAHSAETCEVDGSGPAPLTSPRDSSILDVGHRTWVKSVDADPVPSQESTLHAEVRQRAVEMMAAEDEADAAESQSRFVVLVGNIDFVRVQVIHYIEEIPKHILSIAGSTAVSGSEGSVDRAAVMCNAYVVNQIHYMWNAAQYAVFPGEERGGITLVDRFDFAQLREMYNTYRTRLVDAVLGAYFSDFIDVARSDEAVPPSRLLHIADHFLLSWKPSLDAIRTQMMSLMYDAQLASEVIAQICMECLVCNTQFLKIISTAVKLHPVEFAQRPLRALTVSNHNILLHMRNSSMNISMPPASSEEL</sequence>
<dbReference type="KEGG" id="phet:94290135"/>
<organism evidence="10 11">
    <name type="scientific">Porcisia hertigi</name>
    <dbReference type="NCBI Taxonomy" id="2761500"/>
    <lineage>
        <taxon>Eukaryota</taxon>
        <taxon>Discoba</taxon>
        <taxon>Euglenozoa</taxon>
        <taxon>Kinetoplastea</taxon>
        <taxon>Metakinetoplastina</taxon>
        <taxon>Trypanosomatida</taxon>
        <taxon>Trypanosomatidae</taxon>
        <taxon>Leishmaniinae</taxon>
        <taxon>Porcisia</taxon>
    </lineage>
</organism>
<evidence type="ECO:0000256" key="7">
    <source>
        <dbReference type="SAM" id="MobiDB-lite"/>
    </source>
</evidence>
<name>A0A836IDP6_9TRYP</name>
<feature type="domain" description="Vps52 C-terminal" evidence="9">
    <location>
        <begin position="374"/>
        <end position="584"/>
    </location>
</feature>
<keyword evidence="11" id="KW-1185">Reference proteome</keyword>
<feature type="region of interest" description="Disordered" evidence="7">
    <location>
        <begin position="167"/>
        <end position="192"/>
    </location>
</feature>
<protein>
    <submittedName>
        <fullName evidence="10">Uncharacterized protein</fullName>
    </submittedName>
</protein>
<dbReference type="PANTHER" id="PTHR14190:SF7">
    <property type="entry name" value="VACUOLAR PROTEIN SORTING-ASSOCIATED PROTEIN 52 HOMOLOG"/>
    <property type="match status" value="1"/>
</dbReference>
<accession>A0A836IDP6</accession>
<dbReference type="GO" id="GO:0000938">
    <property type="term" value="C:GARP complex"/>
    <property type="evidence" value="ECO:0007669"/>
    <property type="project" value="TreeGrafter"/>
</dbReference>
<dbReference type="GO" id="GO:0042147">
    <property type="term" value="P:retrograde transport, endosome to Golgi"/>
    <property type="evidence" value="ECO:0007669"/>
    <property type="project" value="TreeGrafter"/>
</dbReference>
<dbReference type="EMBL" id="JAFJZO010000026">
    <property type="protein sequence ID" value="KAG5501795.1"/>
    <property type="molecule type" value="Genomic_DNA"/>
</dbReference>
<reference evidence="10 11" key="1">
    <citation type="submission" date="2021-02" db="EMBL/GenBank/DDBJ databases">
        <title>Porcisia hertigi Genome sequencing and assembly.</title>
        <authorList>
            <person name="Almutairi H."/>
            <person name="Gatherer D."/>
        </authorList>
    </citation>
    <scope>NUCLEOTIDE SEQUENCE [LARGE SCALE GENOMIC DNA]</scope>
    <source>
        <strain evidence="10 11">C119</strain>
    </source>
</reference>
<dbReference type="GO" id="GO:0006896">
    <property type="term" value="P:Golgi to vacuole transport"/>
    <property type="evidence" value="ECO:0007669"/>
    <property type="project" value="TreeGrafter"/>
</dbReference>
<comment type="subcellular location">
    <subcellularLocation>
        <location evidence="1">Golgi apparatus</location>
        <location evidence="1">trans-Golgi network</location>
    </subcellularLocation>
</comment>
<dbReference type="InterPro" id="IPR007258">
    <property type="entry name" value="Vps52"/>
</dbReference>
<dbReference type="PANTHER" id="PTHR14190">
    <property type="entry name" value="SUPPRESSOR OF ACTIN MUTATIONS 2/VACUOLAR PROTEIN SORTING 52"/>
    <property type="match status" value="1"/>
</dbReference>
<dbReference type="AlphaFoldDB" id="A0A836IDP6"/>
<gene>
    <name evidence="10" type="ORF">JKF63_04064</name>
</gene>
<dbReference type="GO" id="GO:0019905">
    <property type="term" value="F:syntaxin binding"/>
    <property type="evidence" value="ECO:0007669"/>
    <property type="project" value="TreeGrafter"/>
</dbReference>
<dbReference type="GeneID" id="94290135"/>
<evidence type="ECO:0000259" key="9">
    <source>
        <dbReference type="Pfam" id="PF20655"/>
    </source>
</evidence>
<keyword evidence="6" id="KW-0175">Coiled coil</keyword>
<feature type="compositionally biased region" description="Basic and acidic residues" evidence="7">
    <location>
        <begin position="597"/>
        <end position="607"/>
    </location>
</feature>
<proteinExistence type="inferred from homology"/>
<dbReference type="RefSeq" id="XP_067756242.1">
    <property type="nucleotide sequence ID" value="XM_067900058.1"/>
</dbReference>
<dbReference type="GO" id="GO:0005829">
    <property type="term" value="C:cytosol"/>
    <property type="evidence" value="ECO:0007669"/>
    <property type="project" value="GOC"/>
</dbReference>
<evidence type="ECO:0000256" key="5">
    <source>
        <dbReference type="ARBA" id="ARBA00023034"/>
    </source>
</evidence>
<keyword evidence="3" id="KW-0813">Transport</keyword>
<feature type="region of interest" description="Disordered" evidence="7">
    <location>
        <begin position="597"/>
        <end position="643"/>
    </location>
</feature>
<feature type="coiled-coil region" evidence="6">
    <location>
        <begin position="73"/>
        <end position="100"/>
    </location>
</feature>
<keyword evidence="5" id="KW-0333">Golgi apparatus</keyword>